<organism evidence="1 2">
    <name type="scientific">Heterobasidion irregulare (strain TC 32-1)</name>
    <dbReference type="NCBI Taxonomy" id="747525"/>
    <lineage>
        <taxon>Eukaryota</taxon>
        <taxon>Fungi</taxon>
        <taxon>Dikarya</taxon>
        <taxon>Basidiomycota</taxon>
        <taxon>Agaricomycotina</taxon>
        <taxon>Agaricomycetes</taxon>
        <taxon>Russulales</taxon>
        <taxon>Bondarzewiaceae</taxon>
        <taxon>Heterobasidion</taxon>
        <taxon>Heterobasidion annosum species complex</taxon>
    </lineage>
</organism>
<evidence type="ECO:0000313" key="2">
    <source>
        <dbReference type="Proteomes" id="UP000030671"/>
    </source>
</evidence>
<proteinExistence type="predicted"/>
<sequence length="53" mass="6169">MLFAHPTSRRIQSYPLPLKLYSLPQAEMTVLLLEVSPSALYLRYSIFRISLLM</sequence>
<gene>
    <name evidence="1" type="ORF">HETIRDRAFT_164268</name>
</gene>
<dbReference type="InParanoid" id="W4JXW1"/>
<reference evidence="1 2" key="1">
    <citation type="journal article" date="2012" name="New Phytol.">
        <title>Insight into trade-off between wood decay and parasitism from the genome of a fungal forest pathogen.</title>
        <authorList>
            <person name="Olson A."/>
            <person name="Aerts A."/>
            <person name="Asiegbu F."/>
            <person name="Belbahri L."/>
            <person name="Bouzid O."/>
            <person name="Broberg A."/>
            <person name="Canback B."/>
            <person name="Coutinho P.M."/>
            <person name="Cullen D."/>
            <person name="Dalman K."/>
            <person name="Deflorio G."/>
            <person name="van Diepen L.T."/>
            <person name="Dunand C."/>
            <person name="Duplessis S."/>
            <person name="Durling M."/>
            <person name="Gonthier P."/>
            <person name="Grimwood J."/>
            <person name="Fossdal C.G."/>
            <person name="Hansson D."/>
            <person name="Henrissat B."/>
            <person name="Hietala A."/>
            <person name="Himmelstrand K."/>
            <person name="Hoffmeister D."/>
            <person name="Hogberg N."/>
            <person name="James T.Y."/>
            <person name="Karlsson M."/>
            <person name="Kohler A."/>
            <person name="Kues U."/>
            <person name="Lee Y.H."/>
            <person name="Lin Y.C."/>
            <person name="Lind M."/>
            <person name="Lindquist E."/>
            <person name="Lombard V."/>
            <person name="Lucas S."/>
            <person name="Lunden K."/>
            <person name="Morin E."/>
            <person name="Murat C."/>
            <person name="Park J."/>
            <person name="Raffaello T."/>
            <person name="Rouze P."/>
            <person name="Salamov A."/>
            <person name="Schmutz J."/>
            <person name="Solheim H."/>
            <person name="Stahlberg J."/>
            <person name="Velez H."/>
            <person name="de Vries R.P."/>
            <person name="Wiebenga A."/>
            <person name="Woodward S."/>
            <person name="Yakovlev I."/>
            <person name="Garbelotto M."/>
            <person name="Martin F."/>
            <person name="Grigoriev I.V."/>
            <person name="Stenlid J."/>
        </authorList>
    </citation>
    <scope>NUCLEOTIDE SEQUENCE [LARGE SCALE GENOMIC DNA]</scope>
    <source>
        <strain evidence="1 2">TC 32-1</strain>
    </source>
</reference>
<dbReference type="Proteomes" id="UP000030671">
    <property type="component" value="Unassembled WGS sequence"/>
</dbReference>
<dbReference type="RefSeq" id="XP_009550266.1">
    <property type="nucleotide sequence ID" value="XM_009551971.1"/>
</dbReference>
<evidence type="ECO:0000313" key="1">
    <source>
        <dbReference type="EMBL" id="ETW78284.1"/>
    </source>
</evidence>
<accession>W4JXW1</accession>
<protein>
    <submittedName>
        <fullName evidence="1">Uncharacterized protein</fullName>
    </submittedName>
</protein>
<dbReference type="HOGENOM" id="CLU_3068959_0_0_1"/>
<name>W4JXW1_HETIT</name>
<dbReference type="EMBL" id="KI925462">
    <property type="protein sequence ID" value="ETW78284.1"/>
    <property type="molecule type" value="Genomic_DNA"/>
</dbReference>
<dbReference type="AlphaFoldDB" id="W4JXW1"/>
<dbReference type="GeneID" id="20667906"/>
<dbReference type="KEGG" id="hir:HETIRDRAFT_164268"/>
<keyword evidence="2" id="KW-1185">Reference proteome</keyword>